<sequence length="265" mass="29731">MESKVKDLPSVLSVLKEIGEKLRKRNKLIRIADSSPAGWKTVSEYELNDVADDSDDDKRIRNAESRALHAKRANKTSRPHPYQRQGPIPAAAGSPAQFHMANPYSSGTYQPFRSSGGSRRTPSLQTCVTDASRRVTGKTVAPSTTMLPSQGTVVPQTDRNENDKYFLSSCSKLDHLLIETEKNSQFIDCRVKKNLFRNLYYWRNIDSYGNVLSMIENGYSIPFAKEPPNMYQKNNKSALSNADFVSEAVLELVQSGRVHVVKVPY</sequence>
<dbReference type="EMBL" id="VSWD01000009">
    <property type="protein sequence ID" value="KAK3092944.1"/>
    <property type="molecule type" value="Genomic_DNA"/>
</dbReference>
<reference evidence="2" key="1">
    <citation type="submission" date="2019-08" db="EMBL/GenBank/DDBJ databases">
        <title>The improved chromosome-level genome for the pearl oyster Pinctada fucata martensii using PacBio sequencing and Hi-C.</title>
        <authorList>
            <person name="Zheng Z."/>
        </authorList>
    </citation>
    <scope>NUCLEOTIDE SEQUENCE</scope>
    <source>
        <strain evidence="2">ZZ-2019</strain>
        <tissue evidence="2">Adductor muscle</tissue>
    </source>
</reference>
<gene>
    <name evidence="2" type="ORF">FSP39_009169</name>
</gene>
<proteinExistence type="predicted"/>
<feature type="compositionally biased region" description="Basic residues" evidence="1">
    <location>
        <begin position="68"/>
        <end position="78"/>
    </location>
</feature>
<protein>
    <submittedName>
        <fullName evidence="2">Uncharacterized protein</fullName>
    </submittedName>
</protein>
<feature type="compositionally biased region" description="Polar residues" evidence="1">
    <location>
        <begin position="141"/>
        <end position="157"/>
    </location>
</feature>
<evidence type="ECO:0000313" key="3">
    <source>
        <dbReference type="Proteomes" id="UP001186944"/>
    </source>
</evidence>
<feature type="compositionally biased region" description="Polar residues" evidence="1">
    <location>
        <begin position="103"/>
        <end position="129"/>
    </location>
</feature>
<name>A0AA88XVP3_PINIB</name>
<accession>A0AA88XVP3</accession>
<dbReference type="Proteomes" id="UP001186944">
    <property type="component" value="Unassembled WGS sequence"/>
</dbReference>
<evidence type="ECO:0000313" key="2">
    <source>
        <dbReference type="EMBL" id="KAK3092944.1"/>
    </source>
</evidence>
<keyword evidence="3" id="KW-1185">Reference proteome</keyword>
<feature type="region of interest" description="Disordered" evidence="1">
    <location>
        <begin position="66"/>
        <end position="157"/>
    </location>
</feature>
<dbReference type="AlphaFoldDB" id="A0AA88XVP3"/>
<comment type="caution">
    <text evidence="2">The sequence shown here is derived from an EMBL/GenBank/DDBJ whole genome shotgun (WGS) entry which is preliminary data.</text>
</comment>
<evidence type="ECO:0000256" key="1">
    <source>
        <dbReference type="SAM" id="MobiDB-lite"/>
    </source>
</evidence>
<organism evidence="2 3">
    <name type="scientific">Pinctada imbricata</name>
    <name type="common">Atlantic pearl-oyster</name>
    <name type="synonym">Pinctada martensii</name>
    <dbReference type="NCBI Taxonomy" id="66713"/>
    <lineage>
        <taxon>Eukaryota</taxon>
        <taxon>Metazoa</taxon>
        <taxon>Spiralia</taxon>
        <taxon>Lophotrochozoa</taxon>
        <taxon>Mollusca</taxon>
        <taxon>Bivalvia</taxon>
        <taxon>Autobranchia</taxon>
        <taxon>Pteriomorphia</taxon>
        <taxon>Pterioida</taxon>
        <taxon>Pterioidea</taxon>
        <taxon>Pteriidae</taxon>
        <taxon>Pinctada</taxon>
    </lineage>
</organism>